<comment type="caution">
    <text evidence="1">The sequence shown here is derived from an EMBL/GenBank/DDBJ whole genome shotgun (WGS) entry which is preliminary data.</text>
</comment>
<name>A0A921FL56_9LACO</name>
<evidence type="ECO:0000313" key="1">
    <source>
        <dbReference type="EMBL" id="HJF10664.1"/>
    </source>
</evidence>
<dbReference type="Proteomes" id="UP000784793">
    <property type="component" value="Unassembled WGS sequence"/>
</dbReference>
<protein>
    <submittedName>
        <fullName evidence="1">Uncharacterized protein</fullName>
    </submittedName>
</protein>
<dbReference type="AlphaFoldDB" id="A0A921FL56"/>
<sequence>MNNYNVIVASDHKGNKSLTIVKGKLTPEMTNKNNIGSINDPKFEPVMKQLVKLFNQIDIKGGDSSCN</sequence>
<gene>
    <name evidence="1" type="ORF">K8V23_07790</name>
</gene>
<accession>A0A921FL56</accession>
<proteinExistence type="predicted"/>
<reference evidence="1" key="2">
    <citation type="submission" date="2021-09" db="EMBL/GenBank/DDBJ databases">
        <authorList>
            <person name="Gilroy R."/>
        </authorList>
    </citation>
    <scope>NUCLEOTIDE SEQUENCE</scope>
    <source>
        <strain evidence="1">CHK194-22301</strain>
    </source>
</reference>
<organism evidence="1 2">
    <name type="scientific">Lactobacillus crispatus</name>
    <dbReference type="NCBI Taxonomy" id="47770"/>
    <lineage>
        <taxon>Bacteria</taxon>
        <taxon>Bacillati</taxon>
        <taxon>Bacillota</taxon>
        <taxon>Bacilli</taxon>
        <taxon>Lactobacillales</taxon>
        <taxon>Lactobacillaceae</taxon>
        <taxon>Lactobacillus</taxon>
    </lineage>
</organism>
<reference evidence="1" key="1">
    <citation type="journal article" date="2021" name="PeerJ">
        <title>Extensive microbial diversity within the chicken gut microbiome revealed by metagenomics and culture.</title>
        <authorList>
            <person name="Gilroy R."/>
            <person name="Ravi A."/>
            <person name="Getino M."/>
            <person name="Pursley I."/>
            <person name="Horton D.L."/>
            <person name="Alikhan N.F."/>
            <person name="Baker D."/>
            <person name="Gharbi K."/>
            <person name="Hall N."/>
            <person name="Watson M."/>
            <person name="Adriaenssens E.M."/>
            <person name="Foster-Nyarko E."/>
            <person name="Jarju S."/>
            <person name="Secka A."/>
            <person name="Antonio M."/>
            <person name="Oren A."/>
            <person name="Chaudhuri R.R."/>
            <person name="La Ragione R."/>
            <person name="Hildebrand F."/>
            <person name="Pallen M.J."/>
        </authorList>
    </citation>
    <scope>NUCLEOTIDE SEQUENCE</scope>
    <source>
        <strain evidence="1">CHK194-22301</strain>
    </source>
</reference>
<evidence type="ECO:0000313" key="2">
    <source>
        <dbReference type="Proteomes" id="UP000784793"/>
    </source>
</evidence>
<dbReference type="EMBL" id="DYXB01000124">
    <property type="protein sequence ID" value="HJF10664.1"/>
    <property type="molecule type" value="Genomic_DNA"/>
</dbReference>